<keyword evidence="2" id="KW-1003">Cell membrane</keyword>
<dbReference type="PANTHER" id="PTHR43166:SF6">
    <property type="entry name" value="PHOSPHONATES IMPORT ATP-BINDING PROTEIN PHNC"/>
    <property type="match status" value="1"/>
</dbReference>
<proteinExistence type="predicted"/>
<protein>
    <submittedName>
        <fullName evidence="9">Phosphonate ABC transporter ATP-binding protein</fullName>
    </submittedName>
</protein>
<dbReference type="NCBIfam" id="TIGR02315">
    <property type="entry name" value="ABC_phnC"/>
    <property type="match status" value="1"/>
</dbReference>
<evidence type="ECO:0000256" key="5">
    <source>
        <dbReference type="ARBA" id="ARBA00022885"/>
    </source>
</evidence>
<dbReference type="GO" id="GO:0005524">
    <property type="term" value="F:ATP binding"/>
    <property type="evidence" value="ECO:0007669"/>
    <property type="project" value="UniProtKB-KW"/>
</dbReference>
<name>A0A323TCK4_9BACI</name>
<comment type="caution">
    <text evidence="9">The sequence shown here is derived from an EMBL/GenBank/DDBJ whole genome shotgun (WGS) entry which is preliminary data.</text>
</comment>
<dbReference type="AlphaFoldDB" id="A0A323TCK4"/>
<gene>
    <name evidence="9" type="primary">phnC</name>
    <name evidence="9" type="ORF">CR194_13990</name>
</gene>
<dbReference type="SMART" id="SM00382">
    <property type="entry name" value="AAA"/>
    <property type="match status" value="1"/>
</dbReference>
<dbReference type="InterPro" id="IPR003439">
    <property type="entry name" value="ABC_transporter-like_ATP-bd"/>
</dbReference>
<dbReference type="SUPFAM" id="SSF52540">
    <property type="entry name" value="P-loop containing nucleoside triphosphate hydrolases"/>
    <property type="match status" value="1"/>
</dbReference>
<dbReference type="InterPro" id="IPR003593">
    <property type="entry name" value="AAA+_ATPase"/>
</dbReference>
<dbReference type="GO" id="GO:0015416">
    <property type="term" value="F:ABC-type phosphonate transporter activity"/>
    <property type="evidence" value="ECO:0007669"/>
    <property type="project" value="InterPro"/>
</dbReference>
<dbReference type="Proteomes" id="UP000248214">
    <property type="component" value="Unassembled WGS sequence"/>
</dbReference>
<evidence type="ECO:0000256" key="1">
    <source>
        <dbReference type="ARBA" id="ARBA00022448"/>
    </source>
</evidence>
<dbReference type="OrthoDB" id="9802264at2"/>
<sequence length="255" mass="28453">MMETILEIRQLKKTYPDGTEALKNINLSIKRGEFIVIIGPSGAGKSTFLRSINRLSEPTSGEIIFHGEDIVKANRAKLRKMRRNIGMIFQGFNLVKRLPTVRNVLHGKLGYMSTWKGALGLFNQEEVEEALSILERVGLEDQAFKRADELSGGQQQRVAIARAINQSPSIILADEPIASLDPNSSRVVMDYLQKACQEEGFTTIVNLHQVDFAKEYADRIVGIKNGEIYFDGPVKELSDDVIQSIYAKGKEAMPV</sequence>
<keyword evidence="3" id="KW-0547">Nucleotide-binding</keyword>
<dbReference type="InterPro" id="IPR012693">
    <property type="entry name" value="ABC_transpr_PhnC"/>
</dbReference>
<dbReference type="InterPro" id="IPR050086">
    <property type="entry name" value="MetN_ABC_transporter-like"/>
</dbReference>
<reference evidence="9 10" key="1">
    <citation type="submission" date="2017-10" db="EMBL/GenBank/DDBJ databases">
        <title>Bacillus sp. nov., a halophilic bacterium isolated from a Keqin Lake.</title>
        <authorList>
            <person name="Wang H."/>
        </authorList>
    </citation>
    <scope>NUCLEOTIDE SEQUENCE [LARGE SCALE GENOMIC DNA]</scope>
    <source>
        <strain evidence="9 10">KQ-12</strain>
    </source>
</reference>
<dbReference type="Pfam" id="PF00005">
    <property type="entry name" value="ABC_tran"/>
    <property type="match status" value="1"/>
</dbReference>
<keyword evidence="5" id="KW-0918">Phosphonate transport</keyword>
<evidence type="ECO:0000256" key="2">
    <source>
        <dbReference type="ARBA" id="ARBA00022475"/>
    </source>
</evidence>
<dbReference type="InterPro" id="IPR017871">
    <property type="entry name" value="ABC_transporter-like_CS"/>
</dbReference>
<organism evidence="9 10">
    <name type="scientific">Salipaludibacillus keqinensis</name>
    <dbReference type="NCBI Taxonomy" id="2045207"/>
    <lineage>
        <taxon>Bacteria</taxon>
        <taxon>Bacillati</taxon>
        <taxon>Bacillota</taxon>
        <taxon>Bacilli</taxon>
        <taxon>Bacillales</taxon>
        <taxon>Bacillaceae</taxon>
    </lineage>
</organism>
<dbReference type="PANTHER" id="PTHR43166">
    <property type="entry name" value="AMINO ACID IMPORT ATP-BINDING PROTEIN"/>
    <property type="match status" value="1"/>
</dbReference>
<accession>A0A323TCK4</accession>
<dbReference type="EMBL" id="PDOD01000003">
    <property type="protein sequence ID" value="PYZ92759.1"/>
    <property type="molecule type" value="Genomic_DNA"/>
</dbReference>
<evidence type="ECO:0000313" key="9">
    <source>
        <dbReference type="EMBL" id="PYZ92759.1"/>
    </source>
</evidence>
<dbReference type="PROSITE" id="PS00211">
    <property type="entry name" value="ABC_TRANSPORTER_1"/>
    <property type="match status" value="1"/>
</dbReference>
<dbReference type="GO" id="GO:0016887">
    <property type="term" value="F:ATP hydrolysis activity"/>
    <property type="evidence" value="ECO:0007669"/>
    <property type="project" value="InterPro"/>
</dbReference>
<dbReference type="GO" id="GO:0016020">
    <property type="term" value="C:membrane"/>
    <property type="evidence" value="ECO:0007669"/>
    <property type="project" value="InterPro"/>
</dbReference>
<evidence type="ECO:0000259" key="8">
    <source>
        <dbReference type="PROSITE" id="PS50893"/>
    </source>
</evidence>
<evidence type="ECO:0000256" key="7">
    <source>
        <dbReference type="ARBA" id="ARBA00023136"/>
    </source>
</evidence>
<dbReference type="CDD" id="cd03256">
    <property type="entry name" value="ABC_PhnC_transporter"/>
    <property type="match status" value="1"/>
</dbReference>
<evidence type="ECO:0000256" key="3">
    <source>
        <dbReference type="ARBA" id="ARBA00022741"/>
    </source>
</evidence>
<keyword evidence="6" id="KW-1278">Translocase</keyword>
<dbReference type="Gene3D" id="3.40.50.300">
    <property type="entry name" value="P-loop containing nucleotide triphosphate hydrolases"/>
    <property type="match status" value="1"/>
</dbReference>
<evidence type="ECO:0000256" key="4">
    <source>
        <dbReference type="ARBA" id="ARBA00022840"/>
    </source>
</evidence>
<keyword evidence="7" id="KW-0472">Membrane</keyword>
<dbReference type="PROSITE" id="PS50893">
    <property type="entry name" value="ABC_TRANSPORTER_2"/>
    <property type="match status" value="1"/>
</dbReference>
<evidence type="ECO:0000313" key="10">
    <source>
        <dbReference type="Proteomes" id="UP000248214"/>
    </source>
</evidence>
<keyword evidence="1" id="KW-0813">Transport</keyword>
<evidence type="ECO:0000256" key="6">
    <source>
        <dbReference type="ARBA" id="ARBA00022967"/>
    </source>
</evidence>
<dbReference type="RefSeq" id="WP_110610307.1">
    <property type="nucleotide sequence ID" value="NZ_PDOD01000003.1"/>
</dbReference>
<keyword evidence="4 9" id="KW-0067">ATP-binding</keyword>
<feature type="domain" description="ABC transporter" evidence="8">
    <location>
        <begin position="6"/>
        <end position="250"/>
    </location>
</feature>
<dbReference type="InterPro" id="IPR027417">
    <property type="entry name" value="P-loop_NTPase"/>
</dbReference>
<keyword evidence="10" id="KW-1185">Reference proteome</keyword>